<evidence type="ECO:0000256" key="3">
    <source>
        <dbReference type="ARBA" id="ARBA00023015"/>
    </source>
</evidence>
<dbReference type="InterPro" id="IPR009057">
    <property type="entry name" value="Homeodomain-like_sf"/>
</dbReference>
<keyword evidence="9" id="KW-1185">Reference proteome</keyword>
<dbReference type="Pfam" id="PF25601">
    <property type="entry name" value="AAA_lid_14"/>
    <property type="match status" value="1"/>
</dbReference>
<dbReference type="PANTHER" id="PTHR32071:SF113">
    <property type="entry name" value="ALGINATE BIOSYNTHESIS TRANSCRIPTIONAL REGULATORY PROTEIN ALGB"/>
    <property type="match status" value="1"/>
</dbReference>
<evidence type="ECO:0000313" key="8">
    <source>
        <dbReference type="EMBL" id="MDO5970843.1"/>
    </source>
</evidence>
<dbReference type="CDD" id="cd00009">
    <property type="entry name" value="AAA"/>
    <property type="match status" value="1"/>
</dbReference>
<feature type="domain" description="Sigma-54 factor interaction" evidence="6">
    <location>
        <begin position="146"/>
        <end position="375"/>
    </location>
</feature>
<dbReference type="SUPFAM" id="SSF46689">
    <property type="entry name" value="Homeodomain-like"/>
    <property type="match status" value="1"/>
</dbReference>
<feature type="modified residue" description="4-aspartylphosphate" evidence="5">
    <location>
        <position position="56"/>
    </location>
</feature>
<dbReference type="SMART" id="SM00382">
    <property type="entry name" value="AAA"/>
    <property type="match status" value="1"/>
</dbReference>
<dbReference type="SUPFAM" id="SSF52172">
    <property type="entry name" value="CheY-like"/>
    <property type="match status" value="1"/>
</dbReference>
<dbReference type="InterPro" id="IPR001789">
    <property type="entry name" value="Sig_transdc_resp-reg_receiver"/>
</dbReference>
<dbReference type="InterPro" id="IPR058031">
    <property type="entry name" value="AAA_lid_NorR"/>
</dbReference>
<dbReference type="EMBL" id="JAUOEK010000134">
    <property type="protein sequence ID" value="MDO5970843.1"/>
    <property type="molecule type" value="Genomic_DNA"/>
</dbReference>
<reference evidence="8" key="1">
    <citation type="submission" date="2023-07" db="EMBL/GenBank/DDBJ databases">
        <title>Two novel species in the genus Flavivirga.</title>
        <authorList>
            <person name="Kwon K."/>
        </authorList>
    </citation>
    <scope>NUCLEOTIDE SEQUENCE</scope>
    <source>
        <strain evidence="8">KCTC 52353</strain>
    </source>
</reference>
<evidence type="ECO:0000256" key="4">
    <source>
        <dbReference type="ARBA" id="ARBA00023163"/>
    </source>
</evidence>
<dbReference type="Proteomes" id="UP001176883">
    <property type="component" value="Unassembled WGS sequence"/>
</dbReference>
<dbReference type="InterPro" id="IPR027417">
    <property type="entry name" value="P-loop_NTPase"/>
</dbReference>
<dbReference type="InterPro" id="IPR002078">
    <property type="entry name" value="Sigma_54_int"/>
</dbReference>
<dbReference type="InterPro" id="IPR002197">
    <property type="entry name" value="HTH_Fis"/>
</dbReference>
<dbReference type="SMART" id="SM00448">
    <property type="entry name" value="REC"/>
    <property type="match status" value="1"/>
</dbReference>
<gene>
    <name evidence="8" type="ORF">Q4Q35_13595</name>
</gene>
<dbReference type="Gene3D" id="3.40.50.2300">
    <property type="match status" value="1"/>
</dbReference>
<feature type="domain" description="Response regulatory" evidence="7">
    <location>
        <begin position="7"/>
        <end position="126"/>
    </location>
</feature>
<keyword evidence="1" id="KW-0547">Nucleotide-binding</keyword>
<evidence type="ECO:0000259" key="7">
    <source>
        <dbReference type="PROSITE" id="PS50110"/>
    </source>
</evidence>
<dbReference type="Gene3D" id="1.10.10.60">
    <property type="entry name" value="Homeodomain-like"/>
    <property type="match status" value="1"/>
</dbReference>
<sequence length="448" mass="50617">MLLKNANILVVDDDADVLTAIRLLLKSRVKQVVVEKNPNNISDLIRRHKFDIVVLDMNFNGLVNTGNEGIYWLNKIKEIDKEVGVILITAYGELDLAIKSLKEGALDFLVKPWKNEKLIQSITEILSKKVSGKNKTENTGIFGSEILGESSVMQEVFLKIKKIAPTEANILILGENGTGKDLVAKAIHDNSLRKNKPFIKVDVGALTETLFESELFGYKKGAFTDAKEDRKGRFEAAEGGTLFLDEIGNISLQQQARLLTILQNRQVTPLGSNQPIPLNIRLICATNLDIALLANETKFRKDLIYRINTVEIIMPPLRSRDNDILLLANHFIEMYAEKYLKSAFKLEDSFMKKLKSYYFPGNVRELQYALERAIIMADENTLTDEDLVFSPIEKKQIRTEESGLNLETVEKNTILKVIEKNNSNISKSAKELGITRTALYRRLNKYGL</sequence>
<dbReference type="RefSeq" id="WP_303278535.1">
    <property type="nucleotide sequence ID" value="NZ_JAUOEK010000134.1"/>
</dbReference>
<dbReference type="InterPro" id="IPR011006">
    <property type="entry name" value="CheY-like_superfamily"/>
</dbReference>
<dbReference type="PRINTS" id="PR01590">
    <property type="entry name" value="HTHFIS"/>
</dbReference>
<dbReference type="Pfam" id="PF00072">
    <property type="entry name" value="Response_reg"/>
    <property type="match status" value="1"/>
</dbReference>
<keyword evidence="3" id="KW-0805">Transcription regulation</keyword>
<name>A0ABT8WCF8_9FLAO</name>
<dbReference type="PROSITE" id="PS50110">
    <property type="entry name" value="RESPONSE_REGULATORY"/>
    <property type="match status" value="1"/>
</dbReference>
<dbReference type="Pfam" id="PF00158">
    <property type="entry name" value="Sigma54_activat"/>
    <property type="match status" value="1"/>
</dbReference>
<keyword evidence="5" id="KW-0597">Phosphoprotein</keyword>
<protein>
    <submittedName>
        <fullName evidence="8">Sigma-54 dependent transcriptional regulator</fullName>
    </submittedName>
</protein>
<keyword evidence="4" id="KW-0804">Transcription</keyword>
<dbReference type="Gene3D" id="3.40.50.300">
    <property type="entry name" value="P-loop containing nucleotide triphosphate hydrolases"/>
    <property type="match status" value="1"/>
</dbReference>
<evidence type="ECO:0000256" key="5">
    <source>
        <dbReference type="PROSITE-ProRule" id="PRU00169"/>
    </source>
</evidence>
<keyword evidence="2" id="KW-0067">ATP-binding</keyword>
<dbReference type="PANTHER" id="PTHR32071">
    <property type="entry name" value="TRANSCRIPTIONAL REGULATORY PROTEIN"/>
    <property type="match status" value="1"/>
</dbReference>
<evidence type="ECO:0000313" key="9">
    <source>
        <dbReference type="Proteomes" id="UP001176883"/>
    </source>
</evidence>
<dbReference type="SUPFAM" id="SSF52540">
    <property type="entry name" value="P-loop containing nucleoside triphosphate hydrolases"/>
    <property type="match status" value="1"/>
</dbReference>
<organism evidence="8 9">
    <name type="scientific">Flavivirga aquimarina</name>
    <dbReference type="NCBI Taxonomy" id="2027862"/>
    <lineage>
        <taxon>Bacteria</taxon>
        <taxon>Pseudomonadati</taxon>
        <taxon>Bacteroidota</taxon>
        <taxon>Flavobacteriia</taxon>
        <taxon>Flavobacteriales</taxon>
        <taxon>Flavobacteriaceae</taxon>
        <taxon>Flavivirga</taxon>
    </lineage>
</organism>
<evidence type="ECO:0000256" key="2">
    <source>
        <dbReference type="ARBA" id="ARBA00022840"/>
    </source>
</evidence>
<dbReference type="InterPro" id="IPR003593">
    <property type="entry name" value="AAA+_ATPase"/>
</dbReference>
<comment type="caution">
    <text evidence="8">The sequence shown here is derived from an EMBL/GenBank/DDBJ whole genome shotgun (WGS) entry which is preliminary data.</text>
</comment>
<evidence type="ECO:0000256" key="1">
    <source>
        <dbReference type="ARBA" id="ARBA00022741"/>
    </source>
</evidence>
<evidence type="ECO:0000259" key="6">
    <source>
        <dbReference type="PROSITE" id="PS50045"/>
    </source>
</evidence>
<proteinExistence type="predicted"/>
<dbReference type="InterPro" id="IPR025943">
    <property type="entry name" value="Sigma_54_int_dom_ATP-bd_2"/>
</dbReference>
<dbReference type="PROSITE" id="PS50045">
    <property type="entry name" value="SIGMA54_INTERACT_4"/>
    <property type="match status" value="1"/>
</dbReference>
<dbReference type="Pfam" id="PF02954">
    <property type="entry name" value="HTH_8"/>
    <property type="match status" value="1"/>
</dbReference>
<accession>A0ABT8WCF8</accession>
<dbReference type="Gene3D" id="1.10.8.60">
    <property type="match status" value="1"/>
</dbReference>
<dbReference type="PROSITE" id="PS00676">
    <property type="entry name" value="SIGMA54_INTERACT_2"/>
    <property type="match status" value="1"/>
</dbReference>